<keyword evidence="3" id="KW-1185">Reference proteome</keyword>
<reference evidence="2 3" key="1">
    <citation type="journal article" date="2018" name="Nat. Ecol. Evol.">
        <title>Shark genomes provide insights into elasmobranch evolution and the origin of vertebrates.</title>
        <authorList>
            <person name="Hara Y"/>
            <person name="Yamaguchi K"/>
            <person name="Onimaru K"/>
            <person name="Kadota M"/>
            <person name="Koyanagi M"/>
            <person name="Keeley SD"/>
            <person name="Tatsumi K"/>
            <person name="Tanaka K"/>
            <person name="Motone F"/>
            <person name="Kageyama Y"/>
            <person name="Nozu R"/>
            <person name="Adachi N"/>
            <person name="Nishimura O"/>
            <person name="Nakagawa R"/>
            <person name="Tanegashima C"/>
            <person name="Kiyatake I"/>
            <person name="Matsumoto R"/>
            <person name="Murakumo K"/>
            <person name="Nishida K"/>
            <person name="Terakita A"/>
            <person name="Kuratani S"/>
            <person name="Sato K"/>
            <person name="Hyodo S Kuraku.S."/>
        </authorList>
    </citation>
    <scope>NUCLEOTIDE SEQUENCE [LARGE SCALE GENOMIC DNA]</scope>
</reference>
<dbReference type="Gene3D" id="3.40.50.1220">
    <property type="entry name" value="TPP-binding domain"/>
    <property type="match status" value="1"/>
</dbReference>
<dbReference type="InterPro" id="IPR020856">
    <property type="entry name" value="Circadian_clock_protein_KaiA_C"/>
</dbReference>
<comment type="caution">
    <text evidence="2">The sequence shown here is derived from an EMBL/GenBank/DDBJ whole genome shotgun (WGS) entry which is preliminary data.</text>
</comment>
<dbReference type="GO" id="GO:0007623">
    <property type="term" value="P:circadian rhythm"/>
    <property type="evidence" value="ECO:0007669"/>
    <property type="project" value="InterPro"/>
</dbReference>
<proteinExistence type="predicted"/>
<evidence type="ECO:0000313" key="3">
    <source>
        <dbReference type="Proteomes" id="UP000288216"/>
    </source>
</evidence>
<dbReference type="Proteomes" id="UP000288216">
    <property type="component" value="Unassembled WGS sequence"/>
</dbReference>
<dbReference type="EMBL" id="BFAA01011539">
    <property type="protein sequence ID" value="GCB77255.1"/>
    <property type="molecule type" value="Genomic_DNA"/>
</dbReference>
<feature type="domain" description="KaiA C-terminal" evidence="1">
    <location>
        <begin position="1"/>
        <end position="17"/>
    </location>
</feature>
<dbReference type="STRING" id="75743.A0A401PVW1"/>
<evidence type="ECO:0000313" key="2">
    <source>
        <dbReference type="EMBL" id="GCB77255.1"/>
    </source>
</evidence>
<protein>
    <recommendedName>
        <fullName evidence="1">KaiA C-terminal domain-containing protein</fullName>
    </recommendedName>
</protein>
<feature type="non-terminal residue" evidence="2">
    <location>
        <position position="1"/>
    </location>
</feature>
<name>A0A401PVW1_SCYTO</name>
<gene>
    <name evidence="2" type="ORF">scyTo_0017578</name>
</gene>
<dbReference type="OrthoDB" id="420264at2759"/>
<sequence>VEPFASLSEMVRKSVPRVLFNQDLVGSVARNPLRVNDIVELGDIVGGVKRFSKMLGWNKEINDLLTREHEKLERDNIERSK</sequence>
<organism evidence="2 3">
    <name type="scientific">Scyliorhinus torazame</name>
    <name type="common">Cloudy catshark</name>
    <name type="synonym">Catulus torazame</name>
    <dbReference type="NCBI Taxonomy" id="75743"/>
    <lineage>
        <taxon>Eukaryota</taxon>
        <taxon>Metazoa</taxon>
        <taxon>Chordata</taxon>
        <taxon>Craniata</taxon>
        <taxon>Vertebrata</taxon>
        <taxon>Chondrichthyes</taxon>
        <taxon>Elasmobranchii</taxon>
        <taxon>Galeomorphii</taxon>
        <taxon>Galeoidea</taxon>
        <taxon>Carcharhiniformes</taxon>
        <taxon>Scyliorhinidae</taxon>
        <taxon>Scyliorhinus</taxon>
    </lineage>
</organism>
<evidence type="ECO:0000259" key="1">
    <source>
        <dbReference type="PROSITE" id="PS51431"/>
    </source>
</evidence>
<dbReference type="PROSITE" id="PS51431">
    <property type="entry name" value="KAIA_C"/>
    <property type="match status" value="1"/>
</dbReference>
<dbReference type="AlphaFoldDB" id="A0A401PVW1"/>
<accession>A0A401PVW1</accession>